<sequence length="403" mass="45191">MSNNNNNNNAEAEAESHEVGSNRPACASCKHQRKKCVEGDCVMWRHFPANKMDEFLGVHKVFGISNVTKRIKSLGDVAQQDEAIKSFLWEARLWQEDPVHGPLGEYKKLEQQLKEEQRNKQLQIVHLPDVPQLPPTTSEPTRNLPPLAEDQNMVAPRENSANNSMHGDHQEDYNLVNSTAPNYTNLLQWHGGETQGTTNGHDWISVGGRNNRFGFGHFPSHHHNGPIEQMRNGFIPRPAGLQGIVHHPATYNNGGTHIQLHQQRCSYNNMDMGQGSRGRRRKEHSDQFVSLNYTGRHVRGRGIGPISTTSTSNVLADPIIRHGPIISSSSSGPFVDSTANARTMLRPSVNGTHVEDGRNQRAEDLAAVLQDFTNYNHNDLPGEHRQHDLESKDDSNSKRLQQQ</sequence>
<dbReference type="PANTHER" id="PTHR31301">
    <property type="entry name" value="LOB DOMAIN-CONTAINING PROTEIN 4-RELATED"/>
    <property type="match status" value="1"/>
</dbReference>
<evidence type="ECO:0000259" key="3">
    <source>
        <dbReference type="PROSITE" id="PS50891"/>
    </source>
</evidence>
<dbReference type="AlphaFoldDB" id="A0AAE1VF24"/>
<comment type="caution">
    <text evidence="4">The sequence shown here is derived from an EMBL/GenBank/DDBJ whole genome shotgun (WGS) entry which is preliminary data.</text>
</comment>
<dbReference type="EMBL" id="JAVYJV010000010">
    <property type="protein sequence ID" value="KAK4361166.1"/>
    <property type="molecule type" value="Genomic_DNA"/>
</dbReference>
<feature type="domain" description="LOB" evidence="3">
    <location>
        <begin position="24"/>
        <end position="127"/>
    </location>
</feature>
<gene>
    <name evidence="4" type="ORF">RND71_020118</name>
</gene>
<organism evidence="4 5">
    <name type="scientific">Anisodus tanguticus</name>
    <dbReference type="NCBI Taxonomy" id="243964"/>
    <lineage>
        <taxon>Eukaryota</taxon>
        <taxon>Viridiplantae</taxon>
        <taxon>Streptophyta</taxon>
        <taxon>Embryophyta</taxon>
        <taxon>Tracheophyta</taxon>
        <taxon>Spermatophyta</taxon>
        <taxon>Magnoliopsida</taxon>
        <taxon>eudicotyledons</taxon>
        <taxon>Gunneridae</taxon>
        <taxon>Pentapetalae</taxon>
        <taxon>asterids</taxon>
        <taxon>lamiids</taxon>
        <taxon>Solanales</taxon>
        <taxon>Solanaceae</taxon>
        <taxon>Solanoideae</taxon>
        <taxon>Hyoscyameae</taxon>
        <taxon>Anisodus</taxon>
    </lineage>
</organism>
<evidence type="ECO:0000313" key="5">
    <source>
        <dbReference type="Proteomes" id="UP001291623"/>
    </source>
</evidence>
<evidence type="ECO:0000256" key="1">
    <source>
        <dbReference type="ARBA" id="ARBA00005474"/>
    </source>
</evidence>
<comment type="similarity">
    <text evidence="1">Belongs to the LOB domain-containing protein family.</text>
</comment>
<dbReference type="Pfam" id="PF03195">
    <property type="entry name" value="LOB"/>
    <property type="match status" value="1"/>
</dbReference>
<dbReference type="Proteomes" id="UP001291623">
    <property type="component" value="Unassembled WGS sequence"/>
</dbReference>
<dbReference type="InterPro" id="IPR004883">
    <property type="entry name" value="LOB"/>
</dbReference>
<protein>
    <recommendedName>
        <fullName evidence="3">LOB domain-containing protein</fullName>
    </recommendedName>
</protein>
<feature type="region of interest" description="Disordered" evidence="2">
    <location>
        <begin position="124"/>
        <end position="149"/>
    </location>
</feature>
<feature type="region of interest" description="Disordered" evidence="2">
    <location>
        <begin position="1"/>
        <end position="24"/>
    </location>
</feature>
<feature type="region of interest" description="Disordered" evidence="2">
    <location>
        <begin position="375"/>
        <end position="403"/>
    </location>
</feature>
<feature type="compositionally biased region" description="Basic and acidic residues" evidence="2">
    <location>
        <begin position="380"/>
        <end position="397"/>
    </location>
</feature>
<evidence type="ECO:0000313" key="4">
    <source>
        <dbReference type="EMBL" id="KAK4361166.1"/>
    </source>
</evidence>
<keyword evidence="5" id="KW-1185">Reference proteome</keyword>
<reference evidence="4" key="1">
    <citation type="submission" date="2023-12" db="EMBL/GenBank/DDBJ databases">
        <title>Genome assembly of Anisodus tanguticus.</title>
        <authorList>
            <person name="Wang Y.-J."/>
        </authorList>
    </citation>
    <scope>NUCLEOTIDE SEQUENCE</scope>
    <source>
        <strain evidence="4">KB-2021</strain>
        <tissue evidence="4">Leaf</tissue>
    </source>
</reference>
<dbReference type="PROSITE" id="PS50891">
    <property type="entry name" value="LOB"/>
    <property type="match status" value="1"/>
</dbReference>
<feature type="compositionally biased region" description="Low complexity" evidence="2">
    <location>
        <begin position="1"/>
        <end position="11"/>
    </location>
</feature>
<proteinExistence type="inferred from homology"/>
<evidence type="ECO:0000256" key="2">
    <source>
        <dbReference type="SAM" id="MobiDB-lite"/>
    </source>
</evidence>
<accession>A0AAE1VF24</accession>
<name>A0AAE1VF24_9SOLA</name>
<dbReference type="PANTHER" id="PTHR31301:SF212">
    <property type="entry name" value="LOB DOMAIN-CONTAINING PROTEIN"/>
    <property type="match status" value="1"/>
</dbReference>